<evidence type="ECO:0000259" key="18">
    <source>
        <dbReference type="PROSITE" id="PS50011"/>
    </source>
</evidence>
<keyword evidence="11 17" id="KW-0472">Membrane</keyword>
<name>A0A5J5C3N6_9ASTE</name>
<evidence type="ECO:0000256" key="15">
    <source>
        <dbReference type="PROSITE-ProRule" id="PRU10141"/>
    </source>
</evidence>
<evidence type="ECO:0000256" key="10">
    <source>
        <dbReference type="ARBA" id="ARBA00022989"/>
    </source>
</evidence>
<evidence type="ECO:0000256" key="14">
    <source>
        <dbReference type="ARBA" id="ARBA00048679"/>
    </source>
</evidence>
<dbReference type="InterPro" id="IPR001245">
    <property type="entry name" value="Ser-Thr/Tyr_kinase_cat_dom"/>
</dbReference>
<gene>
    <name evidence="19" type="ORF">F0562_001113</name>
</gene>
<evidence type="ECO:0000256" key="5">
    <source>
        <dbReference type="ARBA" id="ARBA00022692"/>
    </source>
</evidence>
<feature type="domain" description="Protein kinase" evidence="18">
    <location>
        <begin position="567"/>
        <end position="853"/>
    </location>
</feature>
<keyword evidence="12" id="KW-0325">Glycoprotein</keyword>
<evidence type="ECO:0000313" key="20">
    <source>
        <dbReference type="Proteomes" id="UP000325577"/>
    </source>
</evidence>
<keyword evidence="6" id="KW-0732">Signal</keyword>
<feature type="region of interest" description="Disordered" evidence="16">
    <location>
        <begin position="525"/>
        <end position="551"/>
    </location>
</feature>
<evidence type="ECO:0000256" key="7">
    <source>
        <dbReference type="ARBA" id="ARBA00022741"/>
    </source>
</evidence>
<keyword evidence="4" id="KW-0808">Transferase</keyword>
<reference evidence="19 20" key="1">
    <citation type="submission" date="2019-09" db="EMBL/GenBank/DDBJ databases">
        <title>A chromosome-level genome assembly of the Chinese tupelo Nyssa sinensis.</title>
        <authorList>
            <person name="Yang X."/>
            <person name="Kang M."/>
            <person name="Yang Y."/>
            <person name="Xiong H."/>
            <person name="Wang M."/>
            <person name="Zhang Z."/>
            <person name="Wang Z."/>
            <person name="Wu H."/>
            <person name="Ma T."/>
            <person name="Liu J."/>
            <person name="Xi Z."/>
        </authorList>
    </citation>
    <scope>NUCLEOTIDE SEQUENCE [LARGE SCALE GENOMIC DNA]</scope>
    <source>
        <strain evidence="19">J267</strain>
        <tissue evidence="19">Leaf</tissue>
    </source>
</reference>
<evidence type="ECO:0000256" key="6">
    <source>
        <dbReference type="ARBA" id="ARBA00022729"/>
    </source>
</evidence>
<dbReference type="Pfam" id="PF13540">
    <property type="entry name" value="RCC1_2"/>
    <property type="match status" value="1"/>
</dbReference>
<dbReference type="Gene3D" id="3.30.200.20">
    <property type="entry name" value="Phosphorylase Kinase, domain 1"/>
    <property type="match status" value="1"/>
</dbReference>
<sequence>MALVCCDDMCPCSSRRQRSQERPSTSLILTIHPQFSRDHTLLSSAGSFSTSLSPSFPFPSSSLAFFLHSCNEEQKNKHLPRIAIPIFRMTTPLSSATVAVIIIIIIATTSVPLLVTSLGSSSTFAVSYGYNSSTVCGIIAGEPTQRIQCYKEGQIVSIEPNVSYESISGGRDFFCGLRSGGFSLLCWDTESFRAKRIYHSFNNRLTDLTIGDSQVCAIQANTAIATCWRFLSPEAAWKFSTITSGGGFSCGILKNNSRVMCWGESEIGAEIQRQFNDFTMLSLVAGVAHACGVTETGTLICKGSNVDGQLDVPSHSAFNFSGLALGANHSCAIQRKNGLVICWGGGSKSSDFASNVTKNVSFESIVAGLDFTCGLTTKNLSLICWGPGRSNELPLKMVIPGPCVQASCSFCGVYPDSDSLCAYSGNICKSCAIELPIPALIPPMPPSSLPSHQVSSPWKSSNRFFLAFGIVGSVGAFAGICTIVYCLWSGVCGFLNKKIDNSVPPTIGRTNVDSAWAANSGSNVLRSRSSSVKGDKSLALRRQRSGTSSERAQKFSLSELAAATNNFSLQNKIGGGSFGTVYKGKLADGREVAIKRGENVAKIKKFQEKESAFASELALSRLHHKHLVELLGFCQENDERLLVYEYMRNGSLHDHLHSEKNVEKSCSNLNYWKMRIKIALDAARGIEYLHNYAVPPIIHRDIKSSNILLDANWTAKVSDFGLSMMGPESDQDSMSTKAVGTVGYIDPAYYVLNILTAKSDIYGLGVVLLELLTGKRAVFNYEGSGLVRVVEYAGPRISAGELNSVLDKRVGPARMNEVEAVELMAYTAMHCVNLEGEERPTITDIVANLERALAICCWSELFHVHKLQRQKQLRLTTFAGRILLSIGGVTYPIDLGSRVSEFTSWDWP</sequence>
<proteinExistence type="predicted"/>
<dbReference type="InterPro" id="IPR009091">
    <property type="entry name" value="RCC1/BLIP-II"/>
</dbReference>
<evidence type="ECO:0000256" key="11">
    <source>
        <dbReference type="ARBA" id="ARBA00023136"/>
    </source>
</evidence>
<dbReference type="GO" id="GO:0042803">
    <property type="term" value="F:protein homodimerization activity"/>
    <property type="evidence" value="ECO:0007669"/>
    <property type="project" value="UniProtKB-ARBA"/>
</dbReference>
<dbReference type="FunFam" id="3.30.200.20:FF:000039">
    <property type="entry name" value="receptor-like protein kinase FERONIA"/>
    <property type="match status" value="1"/>
</dbReference>
<evidence type="ECO:0000256" key="17">
    <source>
        <dbReference type="SAM" id="Phobius"/>
    </source>
</evidence>
<evidence type="ECO:0000256" key="8">
    <source>
        <dbReference type="ARBA" id="ARBA00022777"/>
    </source>
</evidence>
<comment type="catalytic activity">
    <reaction evidence="13">
        <text>L-threonyl-[protein] + ATP = O-phospho-L-threonyl-[protein] + ADP + H(+)</text>
        <dbReference type="Rhea" id="RHEA:46608"/>
        <dbReference type="Rhea" id="RHEA-COMP:11060"/>
        <dbReference type="Rhea" id="RHEA-COMP:11605"/>
        <dbReference type="ChEBI" id="CHEBI:15378"/>
        <dbReference type="ChEBI" id="CHEBI:30013"/>
        <dbReference type="ChEBI" id="CHEBI:30616"/>
        <dbReference type="ChEBI" id="CHEBI:61977"/>
        <dbReference type="ChEBI" id="CHEBI:456216"/>
        <dbReference type="EC" id="2.7.11.1"/>
    </reaction>
</comment>
<evidence type="ECO:0000256" key="13">
    <source>
        <dbReference type="ARBA" id="ARBA00047899"/>
    </source>
</evidence>
<dbReference type="SUPFAM" id="SSF50985">
    <property type="entry name" value="RCC1/BLIP-II"/>
    <property type="match status" value="1"/>
</dbReference>
<dbReference type="FunFam" id="1.10.510.10:FF:000569">
    <property type="entry name" value="Serine/threonine-protein kinase-like protein CCR4"/>
    <property type="match status" value="1"/>
</dbReference>
<dbReference type="EMBL" id="CM018031">
    <property type="protein sequence ID" value="KAA8549414.1"/>
    <property type="molecule type" value="Genomic_DNA"/>
</dbReference>
<feature type="transmembrane region" description="Helical" evidence="17">
    <location>
        <begin position="464"/>
        <end position="488"/>
    </location>
</feature>
<accession>A0A5J5C3N6</accession>
<keyword evidence="9 15" id="KW-0067">ATP-binding</keyword>
<keyword evidence="7 15" id="KW-0547">Nucleotide-binding</keyword>
<dbReference type="Proteomes" id="UP000325577">
    <property type="component" value="Linkage Group LG0"/>
</dbReference>
<protein>
    <recommendedName>
        <fullName evidence="2">non-specific serine/threonine protein kinase</fullName>
        <ecNumber evidence="2">2.7.11.1</ecNumber>
    </recommendedName>
</protein>
<dbReference type="Pfam" id="PF07714">
    <property type="entry name" value="PK_Tyr_Ser-Thr"/>
    <property type="match status" value="1"/>
</dbReference>
<dbReference type="InterPro" id="IPR011009">
    <property type="entry name" value="Kinase-like_dom_sf"/>
</dbReference>
<comment type="catalytic activity">
    <reaction evidence="14">
        <text>L-seryl-[protein] + ATP = O-phospho-L-seryl-[protein] + ADP + H(+)</text>
        <dbReference type="Rhea" id="RHEA:17989"/>
        <dbReference type="Rhea" id="RHEA-COMP:9863"/>
        <dbReference type="Rhea" id="RHEA-COMP:11604"/>
        <dbReference type="ChEBI" id="CHEBI:15378"/>
        <dbReference type="ChEBI" id="CHEBI:29999"/>
        <dbReference type="ChEBI" id="CHEBI:30616"/>
        <dbReference type="ChEBI" id="CHEBI:83421"/>
        <dbReference type="ChEBI" id="CHEBI:456216"/>
        <dbReference type="EC" id="2.7.11.1"/>
    </reaction>
</comment>
<dbReference type="AlphaFoldDB" id="A0A5J5C3N6"/>
<dbReference type="SUPFAM" id="SSF56112">
    <property type="entry name" value="Protein kinase-like (PK-like)"/>
    <property type="match status" value="1"/>
</dbReference>
<dbReference type="InterPro" id="IPR008271">
    <property type="entry name" value="Ser/Thr_kinase_AS"/>
</dbReference>
<keyword evidence="8" id="KW-0418">Kinase</keyword>
<dbReference type="GO" id="GO:0016020">
    <property type="term" value="C:membrane"/>
    <property type="evidence" value="ECO:0007669"/>
    <property type="project" value="UniProtKB-SubCell"/>
</dbReference>
<dbReference type="PANTHER" id="PTHR46146:SF1">
    <property type="entry name" value="SERINE_THREONINE-PROTEIN KINASE-LIKE PROTEIN CCR3"/>
    <property type="match status" value="1"/>
</dbReference>
<feature type="binding site" evidence="15">
    <location>
        <position position="595"/>
    </location>
    <ligand>
        <name>ATP</name>
        <dbReference type="ChEBI" id="CHEBI:30616"/>
    </ligand>
</feature>
<evidence type="ECO:0000256" key="16">
    <source>
        <dbReference type="SAM" id="MobiDB-lite"/>
    </source>
</evidence>
<dbReference type="Gene3D" id="1.10.510.10">
    <property type="entry name" value="Transferase(Phosphotransferase) domain 1"/>
    <property type="match status" value="1"/>
</dbReference>
<dbReference type="OrthoDB" id="61110at2759"/>
<evidence type="ECO:0000256" key="4">
    <source>
        <dbReference type="ARBA" id="ARBA00022679"/>
    </source>
</evidence>
<dbReference type="SMART" id="SM00220">
    <property type="entry name" value="S_TKc"/>
    <property type="match status" value="1"/>
</dbReference>
<keyword evidence="20" id="KW-1185">Reference proteome</keyword>
<keyword evidence="10 17" id="KW-1133">Transmembrane helix</keyword>
<feature type="transmembrane region" description="Helical" evidence="17">
    <location>
        <begin position="96"/>
        <end position="115"/>
    </location>
</feature>
<evidence type="ECO:0000256" key="9">
    <source>
        <dbReference type="ARBA" id="ARBA00022840"/>
    </source>
</evidence>
<dbReference type="PROSITE" id="PS50011">
    <property type="entry name" value="PROTEIN_KINASE_DOM"/>
    <property type="match status" value="1"/>
</dbReference>
<keyword evidence="3" id="KW-0723">Serine/threonine-protein kinase</keyword>
<evidence type="ECO:0000256" key="12">
    <source>
        <dbReference type="ARBA" id="ARBA00023180"/>
    </source>
</evidence>
<keyword evidence="5 17" id="KW-0812">Transmembrane</keyword>
<dbReference type="PROSITE" id="PS00108">
    <property type="entry name" value="PROTEIN_KINASE_ST"/>
    <property type="match status" value="1"/>
</dbReference>
<comment type="subcellular location">
    <subcellularLocation>
        <location evidence="1">Membrane</location>
        <topology evidence="1">Single-pass membrane protein</topology>
    </subcellularLocation>
</comment>
<dbReference type="PANTHER" id="PTHR46146">
    <property type="entry name" value="SERINE/THREONINE-PROTEIN KINASE-LIKE PROTEIN CCR4"/>
    <property type="match status" value="1"/>
</dbReference>
<dbReference type="GO" id="GO:0004674">
    <property type="term" value="F:protein serine/threonine kinase activity"/>
    <property type="evidence" value="ECO:0007669"/>
    <property type="project" value="UniProtKB-KW"/>
</dbReference>
<dbReference type="EC" id="2.7.11.1" evidence="2"/>
<dbReference type="InterPro" id="IPR000719">
    <property type="entry name" value="Prot_kinase_dom"/>
</dbReference>
<dbReference type="PROSITE" id="PS00107">
    <property type="entry name" value="PROTEIN_KINASE_ATP"/>
    <property type="match status" value="1"/>
</dbReference>
<organism evidence="19 20">
    <name type="scientific">Nyssa sinensis</name>
    <dbReference type="NCBI Taxonomy" id="561372"/>
    <lineage>
        <taxon>Eukaryota</taxon>
        <taxon>Viridiplantae</taxon>
        <taxon>Streptophyta</taxon>
        <taxon>Embryophyta</taxon>
        <taxon>Tracheophyta</taxon>
        <taxon>Spermatophyta</taxon>
        <taxon>Magnoliopsida</taxon>
        <taxon>eudicotyledons</taxon>
        <taxon>Gunneridae</taxon>
        <taxon>Pentapetalae</taxon>
        <taxon>asterids</taxon>
        <taxon>Cornales</taxon>
        <taxon>Nyssaceae</taxon>
        <taxon>Nyssa</taxon>
    </lineage>
</organism>
<evidence type="ECO:0000313" key="19">
    <source>
        <dbReference type="EMBL" id="KAA8549414.1"/>
    </source>
</evidence>
<dbReference type="Gene3D" id="2.130.10.30">
    <property type="entry name" value="Regulator of chromosome condensation 1/beta-lactamase-inhibitor protein II"/>
    <property type="match status" value="2"/>
</dbReference>
<dbReference type="InterPro" id="IPR017441">
    <property type="entry name" value="Protein_kinase_ATP_BS"/>
</dbReference>
<evidence type="ECO:0000256" key="1">
    <source>
        <dbReference type="ARBA" id="ARBA00004167"/>
    </source>
</evidence>
<evidence type="ECO:0000256" key="2">
    <source>
        <dbReference type="ARBA" id="ARBA00012513"/>
    </source>
</evidence>
<evidence type="ECO:0000256" key="3">
    <source>
        <dbReference type="ARBA" id="ARBA00022527"/>
    </source>
</evidence>
<dbReference type="GO" id="GO:0005524">
    <property type="term" value="F:ATP binding"/>
    <property type="evidence" value="ECO:0007669"/>
    <property type="project" value="UniProtKB-UniRule"/>
</dbReference>